<name>A0A4Y2P5A5_ARAVE</name>
<dbReference type="EMBL" id="BGPR01010443">
    <property type="protein sequence ID" value="GBN46189.1"/>
    <property type="molecule type" value="Genomic_DNA"/>
</dbReference>
<dbReference type="AlphaFoldDB" id="A0A4Y2P5A5"/>
<proteinExistence type="predicted"/>
<dbReference type="Proteomes" id="UP000499080">
    <property type="component" value="Unassembled WGS sequence"/>
</dbReference>
<gene>
    <name evidence="1" type="ORF">AVEN_28544_1</name>
</gene>
<comment type="caution">
    <text evidence="1">The sequence shown here is derived from an EMBL/GenBank/DDBJ whole genome shotgun (WGS) entry which is preliminary data.</text>
</comment>
<keyword evidence="2" id="KW-1185">Reference proteome</keyword>
<evidence type="ECO:0000313" key="2">
    <source>
        <dbReference type="Proteomes" id="UP000499080"/>
    </source>
</evidence>
<organism evidence="1 2">
    <name type="scientific">Araneus ventricosus</name>
    <name type="common">Orbweaver spider</name>
    <name type="synonym">Epeira ventricosa</name>
    <dbReference type="NCBI Taxonomy" id="182803"/>
    <lineage>
        <taxon>Eukaryota</taxon>
        <taxon>Metazoa</taxon>
        <taxon>Ecdysozoa</taxon>
        <taxon>Arthropoda</taxon>
        <taxon>Chelicerata</taxon>
        <taxon>Arachnida</taxon>
        <taxon>Araneae</taxon>
        <taxon>Araneomorphae</taxon>
        <taxon>Entelegynae</taxon>
        <taxon>Araneoidea</taxon>
        <taxon>Araneidae</taxon>
        <taxon>Araneus</taxon>
    </lineage>
</organism>
<protein>
    <submittedName>
        <fullName evidence="1">Uncharacterized protein</fullName>
    </submittedName>
</protein>
<reference evidence="1 2" key="1">
    <citation type="journal article" date="2019" name="Sci. Rep.">
        <title>Orb-weaving spider Araneus ventricosus genome elucidates the spidroin gene catalogue.</title>
        <authorList>
            <person name="Kono N."/>
            <person name="Nakamura H."/>
            <person name="Ohtoshi R."/>
            <person name="Moran D.A.P."/>
            <person name="Shinohara A."/>
            <person name="Yoshida Y."/>
            <person name="Fujiwara M."/>
            <person name="Mori M."/>
            <person name="Tomita M."/>
            <person name="Arakawa K."/>
        </authorList>
    </citation>
    <scope>NUCLEOTIDE SEQUENCE [LARGE SCALE GENOMIC DNA]</scope>
</reference>
<sequence>MKTIVNLGGSVLPLRNIFNIGLETGDAVSRLDLRLDLREWSLKSKTEALMLVAENVIKSTYNILMATGVLMKNKNKLASGGLGPAPTLLSTILATWLLRGSQPPLFSVSNTA</sequence>
<evidence type="ECO:0000313" key="1">
    <source>
        <dbReference type="EMBL" id="GBN46189.1"/>
    </source>
</evidence>
<accession>A0A4Y2P5A5</accession>